<evidence type="ECO:0000313" key="1">
    <source>
        <dbReference type="EMBL" id="MBN2067074.1"/>
    </source>
</evidence>
<sequence>MRKDPLKLKPRAKLPEMLHMAQLHYHLAPAGVRVVMENTIDSMLSFEKKRKISIFVLASAWAAPKPDDLKIRSDFKKLKNAEVRIIDIPEIDYDSKQYKSREKFLERAKKLKEKIVKQLPLEKCSAKSPFILHCHGLPLGKNPALNYAIKLLAEQCERMKTPLWILNQVHDFAENGRPEMLLTLQYCTGKRDETFAAEIMYPNTRNIFYATINSRDAENLRTAGISEKRIFFLPNSIDTGFFSGKAITSKKKFKKQLIEEIRDYSMRSKYFFNPKRKIILSPLKCMRRKNNAESILLLKAFNYLDDKFQLIITLDAHSGPDVKYSRKVRRFVRQEGIPVVIGVGTDVTSSSEERGKYAGKVTKFSIVDLFAVSKAVMTTSMIEGFGFAFHEGWITGTPVIGRKIHYVCRDFERNGLKLGHMYKKLFVDVQWVGNCEKRLFKIFFNDVNELRKKQEMKALAKKKMLREINRTKYYRVKGSKCVDFKELSIEMQLEAIREIFKDEKNVKKFLSLNPSVGRMLKMLQKKPAELVRHNRKIVMKKYSLRAKAKRLRHIYAIGTANYLKKVKDKKIDNRKVIDKYLDLDYIHPLAMGK</sequence>
<gene>
    <name evidence="1" type="ORF">JW744_01245</name>
</gene>
<protein>
    <submittedName>
        <fullName evidence="1">Uncharacterized protein</fullName>
    </submittedName>
</protein>
<organism evidence="1 2">
    <name type="scientific">Candidatus Iainarchaeum sp</name>
    <dbReference type="NCBI Taxonomy" id="3101447"/>
    <lineage>
        <taxon>Archaea</taxon>
        <taxon>Candidatus Iainarchaeota</taxon>
        <taxon>Candidatus Iainarchaeia</taxon>
        <taxon>Candidatus Iainarchaeales</taxon>
        <taxon>Candidatus Iainarchaeaceae</taxon>
        <taxon>Candidatus Iainarchaeum</taxon>
    </lineage>
</organism>
<proteinExistence type="predicted"/>
<reference evidence="1" key="1">
    <citation type="submission" date="2021-01" db="EMBL/GenBank/DDBJ databases">
        <title>Active Sulfur Cycling in an Early Earth Analoge.</title>
        <authorList>
            <person name="Hahn C.R."/>
            <person name="Youssef N.H."/>
            <person name="Elshahed M."/>
        </authorList>
    </citation>
    <scope>NUCLEOTIDE SEQUENCE</scope>
    <source>
        <strain evidence="1">Zod_Metabat.1151</strain>
    </source>
</reference>
<accession>A0A938YMT7</accession>
<comment type="caution">
    <text evidence="1">The sequence shown here is derived from an EMBL/GenBank/DDBJ whole genome shotgun (WGS) entry which is preliminary data.</text>
</comment>
<dbReference type="Proteomes" id="UP000809243">
    <property type="component" value="Unassembled WGS sequence"/>
</dbReference>
<name>A0A938YMT7_9ARCH</name>
<dbReference type="SUPFAM" id="SSF53756">
    <property type="entry name" value="UDP-Glycosyltransferase/glycogen phosphorylase"/>
    <property type="match status" value="1"/>
</dbReference>
<dbReference type="EMBL" id="JAFGDB010000022">
    <property type="protein sequence ID" value="MBN2067074.1"/>
    <property type="molecule type" value="Genomic_DNA"/>
</dbReference>
<dbReference type="AlphaFoldDB" id="A0A938YMT7"/>
<evidence type="ECO:0000313" key="2">
    <source>
        <dbReference type="Proteomes" id="UP000809243"/>
    </source>
</evidence>
<dbReference type="Gene3D" id="3.40.50.2000">
    <property type="entry name" value="Glycogen Phosphorylase B"/>
    <property type="match status" value="1"/>
</dbReference>